<reference evidence="11" key="1">
    <citation type="submission" date="2020-12" db="UniProtKB">
        <authorList>
            <consortium name="WormBaseParasite"/>
        </authorList>
    </citation>
    <scope>IDENTIFICATION</scope>
    <source>
        <strain evidence="11">MHco3</strain>
    </source>
</reference>
<feature type="region of interest" description="Disordered" evidence="8">
    <location>
        <begin position="361"/>
        <end position="398"/>
    </location>
</feature>
<evidence type="ECO:0000256" key="9">
    <source>
        <dbReference type="SAM" id="Phobius"/>
    </source>
</evidence>
<comment type="subcellular location">
    <subcellularLocation>
        <location evidence="1">Nucleus inner membrane</location>
        <topology evidence="1">Multi-pass membrane protein</topology>
        <orientation evidence="1">Nucleoplasmic side</orientation>
    </subcellularLocation>
</comment>
<comment type="similarity">
    <text evidence="2">Belongs to the NEMP family.</text>
</comment>
<keyword evidence="7" id="KW-0539">Nucleus</keyword>
<dbReference type="GO" id="GO:0005637">
    <property type="term" value="C:nuclear inner membrane"/>
    <property type="evidence" value="ECO:0007669"/>
    <property type="project" value="UniProtKB-SubCell"/>
</dbReference>
<keyword evidence="4" id="KW-0732">Signal</keyword>
<protein>
    <submittedName>
        <fullName evidence="11">Nuclear envelope integral membrane protein 1</fullName>
    </submittedName>
</protein>
<dbReference type="PANTHER" id="PTHR13598">
    <property type="entry name" value="AT07567P-RELATED"/>
    <property type="match status" value="1"/>
</dbReference>
<evidence type="ECO:0000256" key="5">
    <source>
        <dbReference type="ARBA" id="ARBA00022989"/>
    </source>
</evidence>
<dbReference type="OrthoDB" id="509138at2759"/>
<dbReference type="Pfam" id="PF10225">
    <property type="entry name" value="NEMP"/>
    <property type="match status" value="1"/>
</dbReference>
<feature type="compositionally biased region" description="Acidic residues" evidence="8">
    <location>
        <begin position="378"/>
        <end position="390"/>
    </location>
</feature>
<proteinExistence type="inferred from homology"/>
<feature type="compositionally biased region" description="Polar residues" evidence="8">
    <location>
        <begin position="426"/>
        <end position="437"/>
    </location>
</feature>
<evidence type="ECO:0000256" key="2">
    <source>
        <dbReference type="ARBA" id="ARBA00005748"/>
    </source>
</evidence>
<evidence type="ECO:0000313" key="11">
    <source>
        <dbReference type="WBParaSite" id="HCON_00092750-00001"/>
    </source>
</evidence>
<feature type="transmembrane region" description="Helical" evidence="9">
    <location>
        <begin position="300"/>
        <end position="320"/>
    </location>
</feature>
<feature type="compositionally biased region" description="Polar residues" evidence="8">
    <location>
        <begin position="504"/>
        <end position="527"/>
    </location>
</feature>
<keyword evidence="3 9" id="KW-0812">Transmembrane</keyword>
<evidence type="ECO:0000256" key="6">
    <source>
        <dbReference type="ARBA" id="ARBA00023136"/>
    </source>
</evidence>
<dbReference type="WBParaSite" id="HCON_00092750-00001">
    <property type="protein sequence ID" value="HCON_00092750-00001"/>
    <property type="gene ID" value="HCON_00092750"/>
</dbReference>
<evidence type="ECO:0000256" key="4">
    <source>
        <dbReference type="ARBA" id="ARBA00022729"/>
    </source>
</evidence>
<evidence type="ECO:0000256" key="8">
    <source>
        <dbReference type="SAM" id="MobiDB-lite"/>
    </source>
</evidence>
<sequence length="540" mass="62642">MLVCNQLSSLFGWILFLSLFSKGVTLSVCDARDLENSRWRVPSKSMRSLDLYIHRGLQYSPLRAFTDIILQLNLTDTDTYDLYKGDNCSVVEEAFQLDNRIFGLLKGVDPWKNHRLNVFNDTVVGISTLLPYSVEAKVINVNYFRLGIFIAGILLFLFAHRLVRNAVFYYGSGCSFGLLASLLIIVFIFYRMAPKKLIGLPILIGGWSFSVYILHFVWKNFTAIALQYQTYLAAYFVTVMAISFAVCYKRGPPTDSRSHDIAEWALQAISLLLIYVSSQVPEVAIGIIAILLAYQLARPWLWWIVYAFACAVAFIWRKLFRPTPTRRLLTMQEYEQEGRDVTKRELERFARFVDGKEGHVLEEEEESYEEDSGHMIEEGDDEEEEEEDSSSLERRYATSRYLEEDDEGEWEEEVVIRRTPRRRFDSYSTPRESSFKNSYAVPKDRSRRFENPSPSRSSYYQNSSQQRYSSHRPSSSSPSRRYVSLADRDTRNYDSSLFRRYTNRQEQSLLSQKRTAPSTSKEFLSSDSEPDLQALDDNPR</sequence>
<evidence type="ECO:0000256" key="1">
    <source>
        <dbReference type="ARBA" id="ARBA00004575"/>
    </source>
</evidence>
<evidence type="ECO:0000256" key="7">
    <source>
        <dbReference type="ARBA" id="ARBA00023242"/>
    </source>
</evidence>
<evidence type="ECO:0000313" key="10">
    <source>
        <dbReference type="Proteomes" id="UP000025227"/>
    </source>
</evidence>
<feature type="transmembrane region" description="Helical" evidence="9">
    <location>
        <begin position="230"/>
        <end position="248"/>
    </location>
</feature>
<name>A0A7I4YHG2_HAECO</name>
<dbReference type="OMA" id="FLFPQCQ"/>
<feature type="transmembrane region" description="Helical" evidence="9">
    <location>
        <begin position="143"/>
        <end position="162"/>
    </location>
</feature>
<evidence type="ECO:0000256" key="3">
    <source>
        <dbReference type="ARBA" id="ARBA00022692"/>
    </source>
</evidence>
<feature type="region of interest" description="Disordered" evidence="8">
    <location>
        <begin position="421"/>
        <end position="540"/>
    </location>
</feature>
<dbReference type="PANTHER" id="PTHR13598:SF1">
    <property type="entry name" value="AT07567P-RELATED"/>
    <property type="match status" value="1"/>
</dbReference>
<dbReference type="AlphaFoldDB" id="A0A7I4YHG2"/>
<keyword evidence="6 9" id="KW-0472">Membrane</keyword>
<dbReference type="Proteomes" id="UP000025227">
    <property type="component" value="Unplaced"/>
</dbReference>
<feature type="transmembrane region" description="Helical" evidence="9">
    <location>
        <begin position="12"/>
        <end position="31"/>
    </location>
</feature>
<accession>A0A7I4YHG2</accession>
<feature type="transmembrane region" description="Helical" evidence="9">
    <location>
        <begin position="197"/>
        <end position="218"/>
    </location>
</feature>
<organism evidence="10 11">
    <name type="scientific">Haemonchus contortus</name>
    <name type="common">Barber pole worm</name>
    <dbReference type="NCBI Taxonomy" id="6289"/>
    <lineage>
        <taxon>Eukaryota</taxon>
        <taxon>Metazoa</taxon>
        <taxon>Ecdysozoa</taxon>
        <taxon>Nematoda</taxon>
        <taxon>Chromadorea</taxon>
        <taxon>Rhabditida</taxon>
        <taxon>Rhabditina</taxon>
        <taxon>Rhabditomorpha</taxon>
        <taxon>Strongyloidea</taxon>
        <taxon>Trichostrongylidae</taxon>
        <taxon>Haemonchus</taxon>
    </lineage>
</organism>
<feature type="compositionally biased region" description="Low complexity" evidence="8">
    <location>
        <begin position="451"/>
        <end position="484"/>
    </location>
</feature>
<keyword evidence="5 9" id="KW-1133">Transmembrane helix</keyword>
<feature type="transmembrane region" description="Helical" evidence="9">
    <location>
        <begin position="168"/>
        <end position="190"/>
    </location>
</feature>
<dbReference type="InterPro" id="IPR019358">
    <property type="entry name" value="NEMP_fam"/>
</dbReference>
<keyword evidence="10" id="KW-1185">Reference proteome</keyword>
<feature type="transmembrane region" description="Helical" evidence="9">
    <location>
        <begin position="269"/>
        <end position="294"/>
    </location>
</feature>